<keyword evidence="1 3" id="KW-0807">Transducer</keyword>
<dbReference type="PROSITE" id="PS50111">
    <property type="entry name" value="CHEMOTAXIS_TRANSDUC_2"/>
    <property type="match status" value="1"/>
</dbReference>
<dbReference type="Pfam" id="PF00672">
    <property type="entry name" value="HAMP"/>
    <property type="match status" value="1"/>
</dbReference>
<organism evidence="6 7">
    <name type="scientific">Methylobacterium aquaticum</name>
    <dbReference type="NCBI Taxonomy" id="270351"/>
    <lineage>
        <taxon>Bacteria</taxon>
        <taxon>Pseudomonadati</taxon>
        <taxon>Pseudomonadota</taxon>
        <taxon>Alphaproteobacteria</taxon>
        <taxon>Hyphomicrobiales</taxon>
        <taxon>Methylobacteriaceae</taxon>
        <taxon>Methylobacterium</taxon>
    </lineage>
</organism>
<dbReference type="PANTHER" id="PTHR32089">
    <property type="entry name" value="METHYL-ACCEPTING CHEMOTAXIS PROTEIN MCPB"/>
    <property type="match status" value="1"/>
</dbReference>
<dbReference type="EMBL" id="AP014705">
    <property type="protein sequence ID" value="BAQ48801.1"/>
    <property type="molecule type" value="Genomic_DNA"/>
</dbReference>
<dbReference type="InterPro" id="IPR004089">
    <property type="entry name" value="MCPsignal_dom"/>
</dbReference>
<dbReference type="GO" id="GO:0007165">
    <property type="term" value="P:signal transduction"/>
    <property type="evidence" value="ECO:0007669"/>
    <property type="project" value="UniProtKB-KW"/>
</dbReference>
<dbReference type="SMART" id="SM00283">
    <property type="entry name" value="MA"/>
    <property type="match status" value="1"/>
</dbReference>
<dbReference type="PANTHER" id="PTHR32089:SF112">
    <property type="entry name" value="LYSOZYME-LIKE PROTEIN-RELATED"/>
    <property type="match status" value="1"/>
</dbReference>
<reference evidence="7" key="2">
    <citation type="submission" date="2015-01" db="EMBL/GenBank/DDBJ databases">
        <title>Complete genome sequence of Methylobacterium aquaticum strain 22A.</title>
        <authorList>
            <person name="Tani A."/>
            <person name="Ogura Y."/>
            <person name="Hayashi T."/>
        </authorList>
    </citation>
    <scope>NUCLEOTIDE SEQUENCE [LARGE SCALE GENOMIC DNA]</scope>
    <source>
        <strain evidence="7">MA-22A</strain>
        <plasmid evidence="7">Plasmid pMaq22A_1p DNA</plasmid>
    </source>
</reference>
<dbReference type="Gene3D" id="1.10.287.950">
    <property type="entry name" value="Methyl-accepting chemotaxis protein"/>
    <property type="match status" value="1"/>
</dbReference>
<evidence type="ECO:0000313" key="6">
    <source>
        <dbReference type="EMBL" id="BAQ48801.1"/>
    </source>
</evidence>
<dbReference type="PATRIC" id="fig|270351.10.peg.5804"/>
<evidence type="ECO:0000256" key="1">
    <source>
        <dbReference type="ARBA" id="ARBA00023224"/>
    </source>
</evidence>
<dbReference type="PROSITE" id="PS50885">
    <property type="entry name" value="HAMP"/>
    <property type="match status" value="1"/>
</dbReference>
<dbReference type="InterPro" id="IPR003660">
    <property type="entry name" value="HAMP_dom"/>
</dbReference>
<evidence type="ECO:0000256" key="2">
    <source>
        <dbReference type="ARBA" id="ARBA00029447"/>
    </source>
</evidence>
<dbReference type="SUPFAM" id="SSF58104">
    <property type="entry name" value="Methyl-accepting chemotaxis protein (MCP) signaling domain"/>
    <property type="match status" value="1"/>
</dbReference>
<dbReference type="AlphaFoldDB" id="A0A0C6F7N0"/>
<dbReference type="Proteomes" id="UP000061432">
    <property type="component" value="Plasmid pMaq22A_1p"/>
</dbReference>
<dbReference type="GO" id="GO:0016020">
    <property type="term" value="C:membrane"/>
    <property type="evidence" value="ECO:0007669"/>
    <property type="project" value="InterPro"/>
</dbReference>
<reference evidence="6 7" key="1">
    <citation type="journal article" date="2015" name="Genome Announc.">
        <title>Complete Genome Sequence of Methylobacterium aquaticum Strain 22A, Isolated from Racomitrium japonicum Moss.</title>
        <authorList>
            <person name="Tani A."/>
            <person name="Ogura Y."/>
            <person name="Hayashi T."/>
            <person name="Kimbara K."/>
        </authorList>
    </citation>
    <scope>NUCLEOTIDE SEQUENCE [LARGE SCALE GENOMIC DNA]</scope>
    <source>
        <strain evidence="6 7">MA-22A</strain>
        <plasmid evidence="7">Plasmid pMaq22A_1p DNA</plasmid>
    </source>
</reference>
<geneLocation type="plasmid" evidence="7">
    <name>pMaq22A_1p DNA</name>
</geneLocation>
<dbReference type="CDD" id="cd18774">
    <property type="entry name" value="PDC2_HK_sensor"/>
    <property type="match status" value="1"/>
</dbReference>
<protein>
    <submittedName>
        <fullName evidence="6">Chemotaxis protein</fullName>
    </submittedName>
</protein>
<comment type="similarity">
    <text evidence="2">Belongs to the methyl-accepting chemotaxis (MCP) protein family.</text>
</comment>
<dbReference type="KEGG" id="maqu:Maq22A_1p32440"/>
<name>A0A0C6F7N0_9HYPH</name>
<dbReference type="Pfam" id="PF00015">
    <property type="entry name" value="MCPsignal"/>
    <property type="match status" value="1"/>
</dbReference>
<evidence type="ECO:0000259" key="5">
    <source>
        <dbReference type="PROSITE" id="PS50885"/>
    </source>
</evidence>
<evidence type="ECO:0000256" key="3">
    <source>
        <dbReference type="PROSITE-ProRule" id="PRU00284"/>
    </source>
</evidence>
<evidence type="ECO:0000313" key="7">
    <source>
        <dbReference type="Proteomes" id="UP000061432"/>
    </source>
</evidence>
<feature type="domain" description="Methyl-accepting transducer" evidence="4">
    <location>
        <begin position="461"/>
        <end position="697"/>
    </location>
</feature>
<proteinExistence type="inferred from homology"/>
<keyword evidence="6" id="KW-0614">Plasmid</keyword>
<dbReference type="RefSeq" id="WP_060849991.1">
    <property type="nucleotide sequence ID" value="NZ_AP014705.1"/>
</dbReference>
<dbReference type="Gene3D" id="6.10.340.10">
    <property type="match status" value="1"/>
</dbReference>
<evidence type="ECO:0000259" key="4">
    <source>
        <dbReference type="PROSITE" id="PS50111"/>
    </source>
</evidence>
<sequence>MLTLSKLAVRLPATIVGLALVSSSVMGGLSWYTARSSLVSAVEDRLRLAATATGHGMALVADRAQAEFVAAANHPQVASNFTDLIETLDPGKPDYAGILAAFRAPQGIEARLAFDGTTTNTMYGRRHVKVQEVARKLVGPAGYADLMFLDTNGRIVYTATKGDDFSASLSDPALRDTSLAKLFERMKAGGPDAVSFADFAAYPVGGQAAFIGKPMNRRANVAMGTAQAVERAGYVVMRLTPALFDQTLTHRAGLGETGQTLAVGADGKLRANPPLDPAVKAGAPLSELGIAPDQLAADKTFGYDSADGRHRAVSAVVPVLGVPYTLVAEQSEAEALQAVGELSRLLVMIGLAVLAGTALLGLLMSRAIVRPLGALTTALKALAARQVLDAVPGFKRRDEIGDIARAVVMIRDMSLEDAAQQLQTTEAARLREEQARRSLLRDLADRFEASVGGIVGRVSGAAEGLIGASGAMHQAVEGTSSRSVTVAAVARQTSGNIGAVAAAAEELGATVAEISRQVVQAAGMSAEAVAQARGAGGTMAELSAAATRIGDVVGLVSQIASQTNLLALNATIEAARAGAAGRGFAVVAAEVKELAGQTAKATEEIGRHVAAIQATSEGAGGAIAGVTAQIEAMSQVTTGIASAIEEQGAMTHEIVRQMAEATEGTAAMTTDINEVAGAAAAAGRAASEVSQGSDDLAEQCARLRREVDGFLASVRAA</sequence>
<gene>
    <name evidence="6" type="primary">tar</name>
    <name evidence="6" type="ORF">Maq22A_1p32440</name>
</gene>
<accession>A0A0C6F7N0</accession>
<dbReference type="OrthoDB" id="7293398at2"/>
<feature type="domain" description="HAMP" evidence="5">
    <location>
        <begin position="366"/>
        <end position="419"/>
    </location>
</feature>